<protein>
    <submittedName>
        <fullName evidence="2">Uncharacterized protein</fullName>
    </submittedName>
</protein>
<sequence length="46" mass="5051">MAELLQSRFNPEGMQQKSPSGVVTAHSNFSEIAYSISFVPFLFDAA</sequence>
<evidence type="ECO:0000256" key="1">
    <source>
        <dbReference type="SAM" id="MobiDB-lite"/>
    </source>
</evidence>
<dbReference type="Proteomes" id="UP000824366">
    <property type="component" value="Chromosome"/>
</dbReference>
<evidence type="ECO:0000313" key="3">
    <source>
        <dbReference type="Proteomes" id="UP000824366"/>
    </source>
</evidence>
<feature type="region of interest" description="Disordered" evidence="1">
    <location>
        <begin position="1"/>
        <end position="20"/>
    </location>
</feature>
<feature type="compositionally biased region" description="Polar residues" evidence="1">
    <location>
        <begin position="7"/>
        <end position="20"/>
    </location>
</feature>
<organism evidence="2 3">
    <name type="scientific">Rhodoferax lithotrophicus</name>
    <dbReference type="NCBI Taxonomy" id="2798804"/>
    <lineage>
        <taxon>Bacteria</taxon>
        <taxon>Pseudomonadati</taxon>
        <taxon>Pseudomonadota</taxon>
        <taxon>Betaproteobacteria</taxon>
        <taxon>Burkholderiales</taxon>
        <taxon>Comamonadaceae</taxon>
        <taxon>Rhodoferax</taxon>
    </lineage>
</organism>
<name>A0ABN6D8T0_9BURK</name>
<reference evidence="2 3" key="1">
    <citation type="journal article" date="2021" name="Microbiol. Spectr.">
        <title>A Single Bacterium Capable of Oxidation and Reduction of Iron at Circumneutral pH.</title>
        <authorList>
            <person name="Kato S."/>
            <person name="Ohkuma M."/>
        </authorList>
    </citation>
    <scope>NUCLEOTIDE SEQUENCE [LARGE SCALE GENOMIC DNA]</scope>
    <source>
        <strain evidence="2 3">MIZ03</strain>
    </source>
</reference>
<accession>A0ABN6D8T0</accession>
<dbReference type="EMBL" id="AP024238">
    <property type="protein sequence ID" value="BCO28402.1"/>
    <property type="molecule type" value="Genomic_DNA"/>
</dbReference>
<proteinExistence type="predicted"/>
<dbReference type="RefSeq" id="WP_223904361.1">
    <property type="nucleotide sequence ID" value="NZ_AP024238.1"/>
</dbReference>
<gene>
    <name evidence="2" type="ORF">MIZ03_3302</name>
</gene>
<evidence type="ECO:0000313" key="2">
    <source>
        <dbReference type="EMBL" id="BCO28402.1"/>
    </source>
</evidence>
<keyword evidence="3" id="KW-1185">Reference proteome</keyword>